<protein>
    <recommendedName>
        <fullName evidence="8">MGS-like domain-containing protein</fullName>
    </recommendedName>
</protein>
<dbReference type="CDD" id="cd01421">
    <property type="entry name" value="IMPCH"/>
    <property type="match status" value="1"/>
</dbReference>
<reference evidence="9 10" key="1">
    <citation type="journal article" date="2016" name="Nat. Commun.">
        <title>Thousands of microbial genomes shed light on interconnected biogeochemical processes in an aquifer system.</title>
        <authorList>
            <person name="Anantharaman K."/>
            <person name="Brown C.T."/>
            <person name="Hug L.A."/>
            <person name="Sharon I."/>
            <person name="Castelle C.J."/>
            <person name="Probst A.J."/>
            <person name="Thomas B.C."/>
            <person name="Singh A."/>
            <person name="Wilkins M.J."/>
            <person name="Karaoz U."/>
            <person name="Brodie E.L."/>
            <person name="Williams K.H."/>
            <person name="Hubbard S.S."/>
            <person name="Banfield J.F."/>
        </authorList>
    </citation>
    <scope>NUCLEOTIDE SEQUENCE [LARGE SCALE GENOMIC DNA]</scope>
</reference>
<dbReference type="GO" id="GO:0006189">
    <property type="term" value="P:'de novo' IMP biosynthetic process"/>
    <property type="evidence" value="ECO:0007669"/>
    <property type="project" value="UniProtKB-UniPathway"/>
</dbReference>
<dbReference type="Proteomes" id="UP000177939">
    <property type="component" value="Unassembled WGS sequence"/>
</dbReference>
<keyword evidence="5" id="KW-0658">Purine biosynthesis</keyword>
<dbReference type="GO" id="GO:0003937">
    <property type="term" value="F:IMP cyclohydrolase activity"/>
    <property type="evidence" value="ECO:0007669"/>
    <property type="project" value="InterPro"/>
</dbReference>
<dbReference type="AlphaFoldDB" id="A0A1F5TMZ7"/>
<dbReference type="EMBL" id="MFGL01000028">
    <property type="protein sequence ID" value="OGF40268.1"/>
    <property type="molecule type" value="Genomic_DNA"/>
</dbReference>
<proteinExistence type="inferred from homology"/>
<dbReference type="InterPro" id="IPR024051">
    <property type="entry name" value="AICAR_Tfase_dup_dom_sf"/>
</dbReference>
<comment type="caution">
    <text evidence="9">The sequence shown here is derived from an EMBL/GenBank/DDBJ whole genome shotgun (WGS) entry which is preliminary data.</text>
</comment>
<evidence type="ECO:0000313" key="9">
    <source>
        <dbReference type="EMBL" id="OGF40268.1"/>
    </source>
</evidence>
<dbReference type="Gene3D" id="3.40.140.20">
    <property type="match status" value="2"/>
</dbReference>
<dbReference type="InterPro" id="IPR016193">
    <property type="entry name" value="Cytidine_deaminase-like"/>
</dbReference>
<dbReference type="SMART" id="SM00798">
    <property type="entry name" value="AICARFT_IMPCHas"/>
    <property type="match status" value="1"/>
</dbReference>
<dbReference type="PANTHER" id="PTHR11692:SF0">
    <property type="entry name" value="BIFUNCTIONAL PURINE BIOSYNTHESIS PROTEIN ATIC"/>
    <property type="match status" value="1"/>
</dbReference>
<sequence length="540" mass="57201">MDTTQKTALLSVFHKDGIADFARELVALGYRVIASGGTKRALEEAGIFAEDTAAFVGGQAILGHRVVTISREIAAGLLATESDRAELMQLGIQWIDLVCVDLYPLQEAIAKPEANLESVIESTDIGGPLLLRAAAKGQRLVVCEAADRTRVISWLKAGEPEREKFIRGLAAKAEGVVAGYALLSARFLSEGGIDGTVGEKIADCLYGENPWQRSFGLFAVAGEKHDPLALANFVPVGGTTPSYNNFGDIDRCLQTITHLGAGWAINFTDKKNACMAVGVKHGNPCGAAVGDTAEAVLAGMVSGNPLAIFGGVVMVNFPLTEAGAEILLAHGMESGKKRVLDAVLAPRFDESAIAVLTRKKTQKCRMLANPGLAQLGAESLDIATRRRYVRGGFLAQQNYTFVFDRRDADVAVYGDISEGQWRDAVLAWAVGTTSNSNTITIVKDNLVLANGVGQQARVTAAKLAVMLARDSGHDLAGSVAYSDSFFPFIDGPEVLSAAGVRTIITSSGSVADAQVVEFCKEKGITLVMVPDKKARGFFGH</sequence>
<dbReference type="Gene3D" id="3.40.50.1380">
    <property type="entry name" value="Methylglyoxal synthase-like domain"/>
    <property type="match status" value="1"/>
</dbReference>
<comment type="pathway">
    <text evidence="2">Purine metabolism; IMP biosynthesis via de novo pathway; 5-formamido-1-(5-phospho-D-ribosyl)imidazole-4-carboxamide from 5-amino-1-(5-phospho-D-ribosyl)imidazole-4-carboxamide (10-formyl THF route): step 1/1.</text>
</comment>
<dbReference type="InterPro" id="IPR002695">
    <property type="entry name" value="PurH-like"/>
</dbReference>
<keyword evidence="6" id="KW-0378">Hydrolase</keyword>
<dbReference type="SUPFAM" id="SSF52335">
    <property type="entry name" value="Methylglyoxal synthase-like"/>
    <property type="match status" value="1"/>
</dbReference>
<keyword evidence="4" id="KW-0808">Transferase</keyword>
<evidence type="ECO:0000256" key="6">
    <source>
        <dbReference type="ARBA" id="ARBA00022801"/>
    </source>
</evidence>
<dbReference type="PIRSF" id="PIRSF000414">
    <property type="entry name" value="AICARFT_IMPCHas"/>
    <property type="match status" value="1"/>
</dbReference>
<evidence type="ECO:0000313" key="10">
    <source>
        <dbReference type="Proteomes" id="UP000177939"/>
    </source>
</evidence>
<accession>A0A1F5TMZ7</accession>
<dbReference type="UniPathway" id="UPA00074">
    <property type="reaction ID" value="UER00133"/>
</dbReference>
<dbReference type="GO" id="GO:0005829">
    <property type="term" value="C:cytosol"/>
    <property type="evidence" value="ECO:0007669"/>
    <property type="project" value="TreeGrafter"/>
</dbReference>
<dbReference type="InterPro" id="IPR011607">
    <property type="entry name" value="MGS-like_dom"/>
</dbReference>
<evidence type="ECO:0000256" key="4">
    <source>
        <dbReference type="ARBA" id="ARBA00022679"/>
    </source>
</evidence>
<organism evidence="9 10">
    <name type="scientific">Candidatus Falkowbacteria bacterium RIFOXYC2_FULL_47_12</name>
    <dbReference type="NCBI Taxonomy" id="1798004"/>
    <lineage>
        <taxon>Bacteria</taxon>
        <taxon>Candidatus Falkowiibacteriota</taxon>
    </lineage>
</organism>
<dbReference type="Pfam" id="PF02142">
    <property type="entry name" value="MGS"/>
    <property type="match status" value="1"/>
</dbReference>
<dbReference type="PROSITE" id="PS51855">
    <property type="entry name" value="MGS"/>
    <property type="match status" value="1"/>
</dbReference>
<dbReference type="PANTHER" id="PTHR11692">
    <property type="entry name" value="BIFUNCTIONAL PURINE BIOSYNTHESIS PROTEIN PURH"/>
    <property type="match status" value="1"/>
</dbReference>
<feature type="domain" description="MGS-like" evidence="8">
    <location>
        <begin position="1"/>
        <end position="146"/>
    </location>
</feature>
<keyword evidence="7" id="KW-0511">Multifunctional enzyme</keyword>
<dbReference type="GO" id="GO:0004643">
    <property type="term" value="F:phosphoribosylaminoimidazolecarboxamide formyltransferase activity"/>
    <property type="evidence" value="ECO:0007669"/>
    <property type="project" value="InterPro"/>
</dbReference>
<gene>
    <name evidence="9" type="ORF">A2477_01770</name>
</gene>
<dbReference type="Pfam" id="PF01808">
    <property type="entry name" value="AICARFT_IMPCHas"/>
    <property type="match status" value="1"/>
</dbReference>
<evidence type="ECO:0000256" key="2">
    <source>
        <dbReference type="ARBA" id="ARBA00004954"/>
    </source>
</evidence>
<evidence type="ECO:0000259" key="8">
    <source>
        <dbReference type="PROSITE" id="PS51855"/>
    </source>
</evidence>
<evidence type="ECO:0000256" key="5">
    <source>
        <dbReference type="ARBA" id="ARBA00022755"/>
    </source>
</evidence>
<evidence type="ECO:0000256" key="3">
    <source>
        <dbReference type="ARBA" id="ARBA00007667"/>
    </source>
</evidence>
<dbReference type="InterPro" id="IPR036914">
    <property type="entry name" value="MGS-like_dom_sf"/>
</dbReference>
<evidence type="ECO:0000256" key="1">
    <source>
        <dbReference type="ARBA" id="ARBA00004844"/>
    </source>
</evidence>
<name>A0A1F5TMZ7_9BACT</name>
<evidence type="ECO:0000256" key="7">
    <source>
        <dbReference type="ARBA" id="ARBA00023268"/>
    </source>
</evidence>
<dbReference type="SMART" id="SM00851">
    <property type="entry name" value="MGS"/>
    <property type="match status" value="1"/>
</dbReference>
<dbReference type="SUPFAM" id="SSF53927">
    <property type="entry name" value="Cytidine deaminase-like"/>
    <property type="match status" value="1"/>
</dbReference>
<comment type="similarity">
    <text evidence="3">Belongs to the PurH family.</text>
</comment>
<comment type="pathway">
    <text evidence="1">Purine metabolism; IMP biosynthesis via de novo pathway; IMP from 5-formamido-1-(5-phospho-D-ribosyl)imidazole-4-carboxamide: step 1/1.</text>
</comment>